<dbReference type="SMART" id="SM01045">
    <property type="entry name" value="BURP"/>
    <property type="match status" value="1"/>
</dbReference>
<feature type="domain" description="BURP" evidence="1">
    <location>
        <begin position="1"/>
        <end position="135"/>
    </location>
</feature>
<dbReference type="InterPro" id="IPR044816">
    <property type="entry name" value="BURP"/>
</dbReference>
<organism evidence="2 3">
    <name type="scientific">Perilla frutescens var. hirtella</name>
    <name type="common">Perilla citriodora</name>
    <name type="synonym">Perilla setoyensis</name>
    <dbReference type="NCBI Taxonomy" id="608512"/>
    <lineage>
        <taxon>Eukaryota</taxon>
        <taxon>Viridiplantae</taxon>
        <taxon>Streptophyta</taxon>
        <taxon>Embryophyta</taxon>
        <taxon>Tracheophyta</taxon>
        <taxon>Spermatophyta</taxon>
        <taxon>Magnoliopsida</taxon>
        <taxon>eudicotyledons</taxon>
        <taxon>Gunneridae</taxon>
        <taxon>Pentapetalae</taxon>
        <taxon>asterids</taxon>
        <taxon>lamiids</taxon>
        <taxon>Lamiales</taxon>
        <taxon>Lamiaceae</taxon>
        <taxon>Nepetoideae</taxon>
        <taxon>Elsholtzieae</taxon>
        <taxon>Perilla</taxon>
    </lineage>
</organism>
<reference evidence="2 3" key="1">
    <citation type="journal article" date="2021" name="Nat. Commun.">
        <title>Incipient diploidization of the medicinal plant Perilla within 10,000 years.</title>
        <authorList>
            <person name="Zhang Y."/>
            <person name="Shen Q."/>
            <person name="Leng L."/>
            <person name="Zhang D."/>
            <person name="Chen S."/>
            <person name="Shi Y."/>
            <person name="Ning Z."/>
            <person name="Chen S."/>
        </authorList>
    </citation>
    <scope>NUCLEOTIDE SEQUENCE [LARGE SCALE GENOMIC DNA]</scope>
    <source>
        <strain evidence="3">cv. PC099</strain>
    </source>
</reference>
<evidence type="ECO:0000313" key="2">
    <source>
        <dbReference type="EMBL" id="KAH6825225.1"/>
    </source>
</evidence>
<accession>A0AAD4J1W5</accession>
<dbReference type="Proteomes" id="UP001190926">
    <property type="component" value="Unassembled WGS sequence"/>
</dbReference>
<dbReference type="PANTHER" id="PTHR31236:SF2">
    <property type="entry name" value="BURP DOMAIN PROTEIN RD22"/>
    <property type="match status" value="1"/>
</dbReference>
<dbReference type="EMBL" id="SDAM02000178">
    <property type="protein sequence ID" value="KAH6825225.1"/>
    <property type="molecule type" value="Genomic_DNA"/>
</dbReference>
<dbReference type="Pfam" id="PF03181">
    <property type="entry name" value="BURP"/>
    <property type="match status" value="1"/>
</dbReference>
<protein>
    <submittedName>
        <fullName evidence="2">BURP domain-containing protein</fullName>
    </submittedName>
</protein>
<sequence>MKKTIQECEHAGIKGEEKFRATSLESMIDFSTSNLGEEVTTLSTAADISERKLYRIKAVMKKPSEKAVVVCHQQEYAYAVFYCHKTDTTVAYEVSLVGAGRAKADAVTVCHRDTAQWNPKHLAFQVLKSYSGTDI</sequence>
<gene>
    <name evidence="2" type="ORF">C2S53_019111</name>
</gene>
<name>A0AAD4J1W5_PERFH</name>
<dbReference type="InterPro" id="IPR004873">
    <property type="entry name" value="BURP_dom"/>
</dbReference>
<dbReference type="PANTHER" id="PTHR31236">
    <property type="entry name" value="BURP DOMAIN PROTEIN USPL1-LIKE"/>
    <property type="match status" value="1"/>
</dbReference>
<comment type="caution">
    <text evidence="2">The sequence shown here is derived from an EMBL/GenBank/DDBJ whole genome shotgun (WGS) entry which is preliminary data.</text>
</comment>
<proteinExistence type="predicted"/>
<evidence type="ECO:0000313" key="3">
    <source>
        <dbReference type="Proteomes" id="UP001190926"/>
    </source>
</evidence>
<evidence type="ECO:0000259" key="1">
    <source>
        <dbReference type="PROSITE" id="PS51277"/>
    </source>
</evidence>
<keyword evidence="3" id="KW-1185">Reference proteome</keyword>
<dbReference type="AlphaFoldDB" id="A0AAD4J1W5"/>
<dbReference type="PROSITE" id="PS51277">
    <property type="entry name" value="BURP"/>
    <property type="match status" value="1"/>
</dbReference>